<protein>
    <submittedName>
        <fullName evidence="1">Uncharacterized protein</fullName>
    </submittedName>
</protein>
<proteinExistence type="predicted"/>
<name>A0A1H3PDS8_9FIRM</name>
<dbReference type="EMBL" id="FNPV01000006">
    <property type="protein sequence ID" value="SDY99113.1"/>
    <property type="molecule type" value="Genomic_DNA"/>
</dbReference>
<organism evidence="1 2">
    <name type="scientific">Tindallia californiensis</name>
    <dbReference type="NCBI Taxonomy" id="159292"/>
    <lineage>
        <taxon>Bacteria</taxon>
        <taxon>Bacillati</taxon>
        <taxon>Bacillota</taxon>
        <taxon>Clostridia</taxon>
        <taxon>Peptostreptococcales</taxon>
        <taxon>Tindalliaceae</taxon>
        <taxon>Tindallia</taxon>
    </lineage>
</organism>
<dbReference type="AlphaFoldDB" id="A0A1H3PDS8"/>
<keyword evidence="2" id="KW-1185">Reference proteome</keyword>
<reference evidence="1 2" key="1">
    <citation type="submission" date="2016-10" db="EMBL/GenBank/DDBJ databases">
        <authorList>
            <person name="de Groot N.N."/>
        </authorList>
    </citation>
    <scope>NUCLEOTIDE SEQUENCE [LARGE SCALE GENOMIC DNA]</scope>
    <source>
        <strain evidence="1 2">APO</strain>
    </source>
</reference>
<sequence length="41" mass="4496">MATVSLAFTDDIDDIDDINDINDTDGFLRFLHAVDGLGQLL</sequence>
<evidence type="ECO:0000313" key="2">
    <source>
        <dbReference type="Proteomes" id="UP000199230"/>
    </source>
</evidence>
<dbReference type="Proteomes" id="UP000199230">
    <property type="component" value="Unassembled WGS sequence"/>
</dbReference>
<gene>
    <name evidence="1" type="ORF">SAMN05192546_106152</name>
</gene>
<accession>A0A1H3PDS8</accession>
<evidence type="ECO:0000313" key="1">
    <source>
        <dbReference type="EMBL" id="SDY99113.1"/>
    </source>
</evidence>